<protein>
    <submittedName>
        <fullName evidence="1">Gag-protease polyprotein</fullName>
    </submittedName>
</protein>
<sequence length="144" mass="16407">MDQGLVEIGYSRKDADIAVVESQDPAPFEIPYQRIEAQIPVKKIDPMVFHVPAPFSFKSTKEVPWNYLPTVSVRGEPIANEKPAIDNIAGIGGMTRSGRIFSPDQPSKNTANEPVSLKEKLWKMVEWKLDNPRRWYLKKRLKNS</sequence>
<evidence type="ECO:0000313" key="1">
    <source>
        <dbReference type="EMBL" id="MCI18407.1"/>
    </source>
</evidence>
<reference evidence="1 2" key="1">
    <citation type="journal article" date="2018" name="Front. Plant Sci.">
        <title>Red Clover (Trifolium pratense) and Zigzag Clover (T. medium) - A Picture of Genomic Similarities and Differences.</title>
        <authorList>
            <person name="Dluhosova J."/>
            <person name="Istvanek J."/>
            <person name="Nedelnik J."/>
            <person name="Repkova J."/>
        </authorList>
    </citation>
    <scope>NUCLEOTIDE SEQUENCE [LARGE SCALE GENOMIC DNA]</scope>
    <source>
        <strain evidence="2">cv. 10/8</strain>
        <tissue evidence="1">Leaf</tissue>
    </source>
</reference>
<proteinExistence type="predicted"/>
<dbReference type="EMBL" id="LXQA010109993">
    <property type="protein sequence ID" value="MCI18407.1"/>
    <property type="molecule type" value="Genomic_DNA"/>
</dbReference>
<accession>A0A392Q389</accession>
<dbReference type="AlphaFoldDB" id="A0A392Q389"/>
<comment type="caution">
    <text evidence="1">The sequence shown here is derived from an EMBL/GenBank/DDBJ whole genome shotgun (WGS) entry which is preliminary data.</text>
</comment>
<organism evidence="1 2">
    <name type="scientific">Trifolium medium</name>
    <dbReference type="NCBI Taxonomy" id="97028"/>
    <lineage>
        <taxon>Eukaryota</taxon>
        <taxon>Viridiplantae</taxon>
        <taxon>Streptophyta</taxon>
        <taxon>Embryophyta</taxon>
        <taxon>Tracheophyta</taxon>
        <taxon>Spermatophyta</taxon>
        <taxon>Magnoliopsida</taxon>
        <taxon>eudicotyledons</taxon>
        <taxon>Gunneridae</taxon>
        <taxon>Pentapetalae</taxon>
        <taxon>rosids</taxon>
        <taxon>fabids</taxon>
        <taxon>Fabales</taxon>
        <taxon>Fabaceae</taxon>
        <taxon>Papilionoideae</taxon>
        <taxon>50 kb inversion clade</taxon>
        <taxon>NPAAA clade</taxon>
        <taxon>Hologalegina</taxon>
        <taxon>IRL clade</taxon>
        <taxon>Trifolieae</taxon>
        <taxon>Trifolium</taxon>
    </lineage>
</organism>
<name>A0A392Q389_9FABA</name>
<keyword evidence="1" id="KW-0378">Hydrolase</keyword>
<keyword evidence="1" id="KW-0645">Protease</keyword>
<dbReference type="GO" id="GO:0008233">
    <property type="term" value="F:peptidase activity"/>
    <property type="evidence" value="ECO:0007669"/>
    <property type="project" value="UniProtKB-KW"/>
</dbReference>
<evidence type="ECO:0000313" key="2">
    <source>
        <dbReference type="Proteomes" id="UP000265520"/>
    </source>
</evidence>
<dbReference type="GO" id="GO:0006508">
    <property type="term" value="P:proteolysis"/>
    <property type="evidence" value="ECO:0007669"/>
    <property type="project" value="UniProtKB-KW"/>
</dbReference>
<keyword evidence="2" id="KW-1185">Reference proteome</keyword>
<dbReference type="Proteomes" id="UP000265520">
    <property type="component" value="Unassembled WGS sequence"/>
</dbReference>